<dbReference type="GO" id="GO:0005085">
    <property type="term" value="F:guanyl-nucleotide exchange factor activity"/>
    <property type="evidence" value="ECO:0007669"/>
    <property type="project" value="TreeGrafter"/>
</dbReference>
<dbReference type="GO" id="GO:0043410">
    <property type="term" value="P:positive regulation of MAPK cascade"/>
    <property type="evidence" value="ECO:0007669"/>
    <property type="project" value="InterPro"/>
</dbReference>
<keyword evidence="7" id="KW-0472">Membrane</keyword>
<dbReference type="GO" id="GO:0032008">
    <property type="term" value="P:positive regulation of TOR signaling"/>
    <property type="evidence" value="ECO:0007669"/>
    <property type="project" value="InterPro"/>
</dbReference>
<keyword evidence="6" id="KW-0967">Endosome</keyword>
<feature type="compositionally biased region" description="Basic and acidic residues" evidence="12">
    <location>
        <begin position="7"/>
        <end position="21"/>
    </location>
</feature>
<comment type="similarity">
    <text evidence="3">Belongs to the LAMTOR1 family.</text>
</comment>
<evidence type="ECO:0000256" key="8">
    <source>
        <dbReference type="ARBA" id="ARBA00023139"/>
    </source>
</evidence>
<dbReference type="OrthoDB" id="5562028at2759"/>
<evidence type="ECO:0000256" key="4">
    <source>
        <dbReference type="ARBA" id="ARBA00016099"/>
    </source>
</evidence>
<dbReference type="GO" id="GO:0031902">
    <property type="term" value="C:late endosome membrane"/>
    <property type="evidence" value="ECO:0007669"/>
    <property type="project" value="UniProtKB-SubCell"/>
</dbReference>
<evidence type="ECO:0000256" key="12">
    <source>
        <dbReference type="SAM" id="MobiDB-lite"/>
    </source>
</evidence>
<dbReference type="SMART" id="SM01262">
    <property type="entry name" value="LAMTOR"/>
    <property type="match status" value="1"/>
</dbReference>
<feature type="region of interest" description="Disordered" evidence="12">
    <location>
        <begin position="1"/>
        <end position="54"/>
    </location>
</feature>
<keyword evidence="10" id="KW-0449">Lipoprotein</keyword>
<dbReference type="GO" id="GO:0007040">
    <property type="term" value="P:lysosome organization"/>
    <property type="evidence" value="ECO:0007669"/>
    <property type="project" value="InterPro"/>
</dbReference>
<sequence>HMGGCCCKEEAGSDSGERDRLLTNPVSDDDDDNVPQPNGGGAGGGPGKSDRPDVQAALSQILENVAVQVIDIGQTGPQVVERQEYTQRARQLLRAGSERLRGHQQPKRRLPVLGVGGNSGGTGAAPSLADTLGRESPPSATDLALAAELARRIAEAALSVSVRVPEDLLVMFGVASA</sequence>
<keyword evidence="5" id="KW-0519">Myristate</keyword>
<evidence type="ECO:0000256" key="11">
    <source>
        <dbReference type="ARBA" id="ARBA00032695"/>
    </source>
</evidence>
<dbReference type="PANTHER" id="PTHR13401">
    <property type="entry name" value="RAGULATOR COMPLEX PROTEIN LAMTOR1"/>
    <property type="match status" value="1"/>
</dbReference>
<feature type="non-terminal residue" evidence="13">
    <location>
        <position position="1"/>
    </location>
</feature>
<reference evidence="13 14" key="1">
    <citation type="submission" date="2017-06" db="EMBL/GenBank/DDBJ databases">
        <title>A platform for efficient transgenesis in Macrostomum lignano, a flatworm model organism for stem cell research.</title>
        <authorList>
            <person name="Berezikov E."/>
        </authorList>
    </citation>
    <scope>NUCLEOTIDE SEQUENCE [LARGE SCALE GENOMIC DNA]</scope>
    <source>
        <strain evidence="13">DV1</strain>
        <tissue evidence="13">Whole organism</tissue>
    </source>
</reference>
<evidence type="ECO:0000256" key="7">
    <source>
        <dbReference type="ARBA" id="ARBA00023136"/>
    </source>
</evidence>
<dbReference type="GO" id="GO:0071986">
    <property type="term" value="C:Ragulator complex"/>
    <property type="evidence" value="ECO:0007669"/>
    <property type="project" value="InterPro"/>
</dbReference>
<dbReference type="EMBL" id="NIVC01001092">
    <property type="protein sequence ID" value="PAA72431.1"/>
    <property type="molecule type" value="Genomic_DNA"/>
</dbReference>
<dbReference type="Pfam" id="PF15454">
    <property type="entry name" value="LAMTOR"/>
    <property type="match status" value="1"/>
</dbReference>
<dbReference type="GO" id="GO:0001919">
    <property type="term" value="P:regulation of receptor recycling"/>
    <property type="evidence" value="ECO:0007669"/>
    <property type="project" value="InterPro"/>
</dbReference>
<evidence type="ECO:0000313" key="13">
    <source>
        <dbReference type="EMBL" id="PAA72431.1"/>
    </source>
</evidence>
<dbReference type="AlphaFoldDB" id="A0A267FF66"/>
<protein>
    <recommendedName>
        <fullName evidence="4">Ragulator complex protein LAMTOR1</fullName>
    </recommendedName>
    <alternativeName>
        <fullName evidence="11">Late endosomal/lysosomal adaptor and MAPK and MTOR activator 1</fullName>
    </alternativeName>
</protein>
<keyword evidence="14" id="KW-1185">Reference proteome</keyword>
<evidence type="ECO:0000256" key="10">
    <source>
        <dbReference type="ARBA" id="ARBA00023288"/>
    </source>
</evidence>
<dbReference type="GO" id="GO:0045121">
    <property type="term" value="C:membrane raft"/>
    <property type="evidence" value="ECO:0007669"/>
    <property type="project" value="InterPro"/>
</dbReference>
<dbReference type="GO" id="GO:0060090">
    <property type="term" value="F:molecular adaptor activity"/>
    <property type="evidence" value="ECO:0007669"/>
    <property type="project" value="TreeGrafter"/>
</dbReference>
<name>A0A267FF66_9PLAT</name>
<comment type="subcellular location">
    <subcellularLocation>
        <location evidence="2">Late endosome membrane</location>
        <topology evidence="2">Lipid-anchor</topology>
        <orientation evidence="2">Cytoplasmic side</orientation>
    </subcellularLocation>
    <subcellularLocation>
        <location evidence="1">Lysosome membrane</location>
        <topology evidence="1">Lipid-anchor</topology>
        <orientation evidence="1">Cytoplasmic side</orientation>
    </subcellularLocation>
</comment>
<evidence type="ECO:0000256" key="6">
    <source>
        <dbReference type="ARBA" id="ARBA00022753"/>
    </source>
</evidence>
<organism evidence="13 14">
    <name type="scientific">Macrostomum lignano</name>
    <dbReference type="NCBI Taxonomy" id="282301"/>
    <lineage>
        <taxon>Eukaryota</taxon>
        <taxon>Metazoa</taxon>
        <taxon>Spiralia</taxon>
        <taxon>Lophotrochozoa</taxon>
        <taxon>Platyhelminthes</taxon>
        <taxon>Rhabditophora</taxon>
        <taxon>Macrostomorpha</taxon>
        <taxon>Macrostomida</taxon>
        <taxon>Macrostomidae</taxon>
        <taxon>Macrostomum</taxon>
    </lineage>
</organism>
<dbReference type="GO" id="GO:0005765">
    <property type="term" value="C:lysosomal membrane"/>
    <property type="evidence" value="ECO:0007669"/>
    <property type="project" value="UniProtKB-SubCell"/>
</dbReference>
<dbReference type="STRING" id="282301.A0A267FF66"/>
<feature type="region of interest" description="Disordered" evidence="12">
    <location>
        <begin position="100"/>
        <end position="138"/>
    </location>
</feature>
<evidence type="ECO:0000256" key="3">
    <source>
        <dbReference type="ARBA" id="ARBA00010861"/>
    </source>
</evidence>
<keyword evidence="9" id="KW-0458">Lysosome</keyword>
<evidence type="ECO:0000256" key="2">
    <source>
        <dbReference type="ARBA" id="ARBA00004577"/>
    </source>
</evidence>
<evidence type="ECO:0000256" key="1">
    <source>
        <dbReference type="ARBA" id="ARBA00004122"/>
    </source>
</evidence>
<accession>A0A267FF66</accession>
<evidence type="ECO:0000256" key="5">
    <source>
        <dbReference type="ARBA" id="ARBA00022707"/>
    </source>
</evidence>
<proteinExistence type="inferred from homology"/>
<keyword evidence="8" id="KW-0564">Palmitate</keyword>
<dbReference type="GO" id="GO:0042632">
    <property type="term" value="P:cholesterol homeostasis"/>
    <property type="evidence" value="ECO:0007669"/>
    <property type="project" value="InterPro"/>
</dbReference>
<gene>
    <name evidence="13" type="ORF">BOX15_Mlig031697g1</name>
</gene>
<feature type="compositionally biased region" description="Gly residues" evidence="12">
    <location>
        <begin position="38"/>
        <end position="47"/>
    </location>
</feature>
<feature type="compositionally biased region" description="Gly residues" evidence="12">
    <location>
        <begin position="114"/>
        <end position="123"/>
    </location>
</feature>
<dbReference type="GO" id="GO:0071230">
    <property type="term" value="P:cellular response to amino acid stimulus"/>
    <property type="evidence" value="ECO:0007669"/>
    <property type="project" value="InterPro"/>
</dbReference>
<dbReference type="GO" id="GO:0016197">
    <property type="term" value="P:endosomal transport"/>
    <property type="evidence" value="ECO:0007669"/>
    <property type="project" value="InterPro"/>
</dbReference>
<dbReference type="PANTHER" id="PTHR13401:SF2">
    <property type="entry name" value="RAGULATOR COMPLEX PROTEIN LAMTOR1"/>
    <property type="match status" value="1"/>
</dbReference>
<evidence type="ECO:0000313" key="14">
    <source>
        <dbReference type="Proteomes" id="UP000215902"/>
    </source>
</evidence>
<comment type="caution">
    <text evidence="13">The sequence shown here is derived from an EMBL/GenBank/DDBJ whole genome shotgun (WGS) entry which is preliminary data.</text>
</comment>
<evidence type="ECO:0000256" key="9">
    <source>
        <dbReference type="ARBA" id="ARBA00023228"/>
    </source>
</evidence>
<dbReference type="InterPro" id="IPR028209">
    <property type="entry name" value="LAMTOR1/MEH1"/>
</dbReference>
<dbReference type="Proteomes" id="UP000215902">
    <property type="component" value="Unassembled WGS sequence"/>
</dbReference>